<name>A0A1Y6BDH3_9NEIS</name>
<evidence type="ECO:0000256" key="7">
    <source>
        <dbReference type="ARBA" id="ARBA00023136"/>
    </source>
</evidence>
<evidence type="ECO:0000313" key="10">
    <source>
        <dbReference type="Proteomes" id="UP000192920"/>
    </source>
</evidence>
<dbReference type="Pfam" id="PF01594">
    <property type="entry name" value="AI-2E_transport"/>
    <property type="match status" value="1"/>
</dbReference>
<comment type="similarity">
    <text evidence="2">Belongs to the autoinducer-2 exporter (AI-2E) (TC 2.A.86) family.</text>
</comment>
<dbReference type="AlphaFoldDB" id="A0A1Y6BDH3"/>
<protein>
    <submittedName>
        <fullName evidence="9">Predicted PurR-regulated permease PerM</fullName>
    </submittedName>
</protein>
<evidence type="ECO:0000256" key="6">
    <source>
        <dbReference type="ARBA" id="ARBA00022989"/>
    </source>
</evidence>
<keyword evidence="10" id="KW-1185">Reference proteome</keyword>
<dbReference type="PANTHER" id="PTHR21716">
    <property type="entry name" value="TRANSMEMBRANE PROTEIN"/>
    <property type="match status" value="1"/>
</dbReference>
<proteinExistence type="inferred from homology"/>
<evidence type="ECO:0000256" key="1">
    <source>
        <dbReference type="ARBA" id="ARBA00004651"/>
    </source>
</evidence>
<keyword evidence="7 8" id="KW-0472">Membrane</keyword>
<feature type="transmembrane region" description="Helical" evidence="8">
    <location>
        <begin position="215"/>
        <end position="236"/>
    </location>
</feature>
<comment type="subcellular location">
    <subcellularLocation>
        <location evidence="1">Cell membrane</location>
        <topology evidence="1">Multi-pass membrane protein</topology>
    </subcellularLocation>
</comment>
<sequence length="360" mass="38120">MLDKGFAGIGVMAVLRVAIVALLVWACLQVILPFLGALTWAVIIAISAWPLYQRLTQCLRGRGKLAALLVVLLLGLALAVPLGLMVLTLTDTLPHLNGIAHGLANFTLPPPPAWLSKIPLMGEALTQYWVTAQTDLPGLLARLKPWINQGALWLLGRGAMLGVSLLEIVMAIIVAGLLLANGEALWRIAERVINKLGGASASELPQVVARTIRGVTTGVVGTALVQTILCVIGLLIAGVPGALALGFLCFVIAVAQLPTLLVWLPAAGWVFYTGATGMGVFLLLWGFLLVNTIDNVLKPLLISQGAKLPLSLIFLGVIGGLLAWGIIGLFIGPTLLAIGFSLFQFWLNNDEEAETKPERP</sequence>
<feature type="transmembrane region" description="Helical" evidence="8">
    <location>
        <begin position="269"/>
        <end position="290"/>
    </location>
</feature>
<dbReference type="STRING" id="1123014.SAMN02745746_00977"/>
<gene>
    <name evidence="9" type="ORF">SAMN02745746_00977</name>
</gene>
<dbReference type="InterPro" id="IPR002549">
    <property type="entry name" value="AI-2E-like"/>
</dbReference>
<accession>A0A1Y6BDH3</accession>
<dbReference type="PANTHER" id="PTHR21716:SF67">
    <property type="entry name" value="TRANSPORT PROTEIN YDIK-RELATED"/>
    <property type="match status" value="1"/>
</dbReference>
<evidence type="ECO:0000313" key="9">
    <source>
        <dbReference type="EMBL" id="SMF05852.1"/>
    </source>
</evidence>
<feature type="transmembrane region" description="Helical" evidence="8">
    <location>
        <begin position="7"/>
        <end position="25"/>
    </location>
</feature>
<evidence type="ECO:0000256" key="4">
    <source>
        <dbReference type="ARBA" id="ARBA00022475"/>
    </source>
</evidence>
<dbReference type="EMBL" id="FXAG01000004">
    <property type="protein sequence ID" value="SMF05852.1"/>
    <property type="molecule type" value="Genomic_DNA"/>
</dbReference>
<dbReference type="Proteomes" id="UP000192920">
    <property type="component" value="Unassembled WGS sequence"/>
</dbReference>
<keyword evidence="6 8" id="KW-1133">Transmembrane helix</keyword>
<dbReference type="GO" id="GO:0005886">
    <property type="term" value="C:plasma membrane"/>
    <property type="evidence" value="ECO:0007669"/>
    <property type="project" value="UniProtKB-SubCell"/>
</dbReference>
<feature type="transmembrane region" description="Helical" evidence="8">
    <location>
        <begin position="159"/>
        <end position="180"/>
    </location>
</feature>
<keyword evidence="3" id="KW-0813">Transport</keyword>
<feature type="transmembrane region" description="Helical" evidence="8">
    <location>
        <begin position="310"/>
        <end position="338"/>
    </location>
</feature>
<feature type="transmembrane region" description="Helical" evidence="8">
    <location>
        <begin position="64"/>
        <end position="87"/>
    </location>
</feature>
<keyword evidence="4" id="KW-1003">Cell membrane</keyword>
<reference evidence="10" key="1">
    <citation type="submission" date="2017-04" db="EMBL/GenBank/DDBJ databases">
        <authorList>
            <person name="Varghese N."/>
            <person name="Submissions S."/>
        </authorList>
    </citation>
    <scope>NUCLEOTIDE SEQUENCE [LARGE SCALE GENOMIC DNA]</scope>
    <source>
        <strain evidence="10">DSM 22618</strain>
    </source>
</reference>
<evidence type="ECO:0000256" key="5">
    <source>
        <dbReference type="ARBA" id="ARBA00022692"/>
    </source>
</evidence>
<keyword evidence="5 8" id="KW-0812">Transmembrane</keyword>
<feature type="transmembrane region" description="Helical" evidence="8">
    <location>
        <begin position="31"/>
        <end position="52"/>
    </location>
</feature>
<feature type="transmembrane region" description="Helical" evidence="8">
    <location>
        <begin position="242"/>
        <end position="262"/>
    </location>
</feature>
<evidence type="ECO:0000256" key="3">
    <source>
        <dbReference type="ARBA" id="ARBA00022448"/>
    </source>
</evidence>
<evidence type="ECO:0000256" key="8">
    <source>
        <dbReference type="SAM" id="Phobius"/>
    </source>
</evidence>
<evidence type="ECO:0000256" key="2">
    <source>
        <dbReference type="ARBA" id="ARBA00009773"/>
    </source>
</evidence>
<dbReference type="RefSeq" id="WP_085275310.1">
    <property type="nucleotide sequence ID" value="NZ_FXAG01000004.1"/>
</dbReference>
<organism evidence="9 10">
    <name type="scientific">Pseudogulbenkiania subflava DSM 22618</name>
    <dbReference type="NCBI Taxonomy" id="1123014"/>
    <lineage>
        <taxon>Bacteria</taxon>
        <taxon>Pseudomonadati</taxon>
        <taxon>Pseudomonadota</taxon>
        <taxon>Betaproteobacteria</taxon>
        <taxon>Neisseriales</taxon>
        <taxon>Chromobacteriaceae</taxon>
        <taxon>Pseudogulbenkiania</taxon>
    </lineage>
</organism>